<sequence>MDYQPETLVGAPPSIEWDPSPAIYQERVERLANSATDLPKSVPEGFPTVVHSDRVWRGSDFGNESMYTYELSSGELDEIRNAVRSFLGGVGEEHPDLDQVTTDTFRLPTLEPKLRQLAKLIHHGQGFFVISGLDPDYYTPLERVIAYAGVTSYVGGVRACQDAGGSKLIHIKDRGAAFLGAEMRQAPYSNVAQPYHTDVCDILAMYVQELAAEGGHFQLASSGQIYNEIAASRPDVICTLAAGDWVFDKFTKPVSWNARPVLLPFGNHGPSFLYSRRPLTGSEASPRSPGIPCMTERQAEALDMVHFTALENQLCISAKKGDIILVNNLAVMHARGAFRDGPGQRRHVMRLWLRSDSDLAWPKPEVLKPLFDLKYSKDSPWCQKPVWHLEVPTVPERILARQFECS</sequence>
<name>A0AA40CNX2_9PEZI</name>
<evidence type="ECO:0000256" key="1">
    <source>
        <dbReference type="ARBA" id="ARBA00023002"/>
    </source>
</evidence>
<dbReference type="Pfam" id="PF02668">
    <property type="entry name" value="TauD"/>
    <property type="match status" value="1"/>
</dbReference>
<evidence type="ECO:0000313" key="4">
    <source>
        <dbReference type="Proteomes" id="UP001174936"/>
    </source>
</evidence>
<dbReference type="Gene3D" id="3.60.130.10">
    <property type="entry name" value="Clavaminate synthase-like"/>
    <property type="match status" value="1"/>
</dbReference>
<keyword evidence="1" id="KW-0560">Oxidoreductase</keyword>
<dbReference type="SUPFAM" id="SSF51197">
    <property type="entry name" value="Clavaminate synthase-like"/>
    <property type="match status" value="1"/>
</dbReference>
<feature type="domain" description="TauD/TfdA-like" evidence="2">
    <location>
        <begin position="100"/>
        <end position="352"/>
    </location>
</feature>
<protein>
    <recommendedName>
        <fullName evidence="2">TauD/TfdA-like domain-containing protein</fullName>
    </recommendedName>
</protein>
<dbReference type="AlphaFoldDB" id="A0AA40CNX2"/>
<evidence type="ECO:0000259" key="2">
    <source>
        <dbReference type="Pfam" id="PF02668"/>
    </source>
</evidence>
<dbReference type="InterPro" id="IPR042098">
    <property type="entry name" value="TauD-like_sf"/>
</dbReference>
<keyword evidence="4" id="KW-1185">Reference proteome</keyword>
<dbReference type="PANTHER" id="PTHR10696">
    <property type="entry name" value="GAMMA-BUTYROBETAINE HYDROXYLASE-RELATED"/>
    <property type="match status" value="1"/>
</dbReference>
<dbReference type="GO" id="GO:0016491">
    <property type="term" value="F:oxidoreductase activity"/>
    <property type="evidence" value="ECO:0007669"/>
    <property type="project" value="UniProtKB-KW"/>
</dbReference>
<gene>
    <name evidence="3" type="ORF">B0T16DRAFT_332842</name>
</gene>
<accession>A0AA40CNX2</accession>
<dbReference type="InterPro" id="IPR003819">
    <property type="entry name" value="TauD/TfdA-like"/>
</dbReference>
<dbReference type="EMBL" id="JAULSV010000005">
    <property type="protein sequence ID" value="KAK0643969.1"/>
    <property type="molecule type" value="Genomic_DNA"/>
</dbReference>
<dbReference type="Proteomes" id="UP001174936">
    <property type="component" value="Unassembled WGS sequence"/>
</dbReference>
<comment type="caution">
    <text evidence="3">The sequence shown here is derived from an EMBL/GenBank/DDBJ whole genome shotgun (WGS) entry which is preliminary data.</text>
</comment>
<evidence type="ECO:0000313" key="3">
    <source>
        <dbReference type="EMBL" id="KAK0643969.1"/>
    </source>
</evidence>
<dbReference type="InterPro" id="IPR050411">
    <property type="entry name" value="AlphaKG_dependent_hydroxylases"/>
</dbReference>
<organism evidence="3 4">
    <name type="scientific">Cercophora newfieldiana</name>
    <dbReference type="NCBI Taxonomy" id="92897"/>
    <lineage>
        <taxon>Eukaryota</taxon>
        <taxon>Fungi</taxon>
        <taxon>Dikarya</taxon>
        <taxon>Ascomycota</taxon>
        <taxon>Pezizomycotina</taxon>
        <taxon>Sordariomycetes</taxon>
        <taxon>Sordariomycetidae</taxon>
        <taxon>Sordariales</taxon>
        <taxon>Lasiosphaeriaceae</taxon>
        <taxon>Cercophora</taxon>
    </lineage>
</organism>
<dbReference type="PANTHER" id="PTHR10696:SF54">
    <property type="entry name" value="FAMILY OXIDOREDUCTASE, PUTATIVE (AFU_ORTHOLOGUE AFUA_4G13850)-RELATED"/>
    <property type="match status" value="1"/>
</dbReference>
<proteinExistence type="predicted"/>
<reference evidence="3" key="1">
    <citation type="submission" date="2023-06" db="EMBL/GenBank/DDBJ databases">
        <title>Genome-scale phylogeny and comparative genomics of the fungal order Sordariales.</title>
        <authorList>
            <consortium name="Lawrence Berkeley National Laboratory"/>
            <person name="Hensen N."/>
            <person name="Bonometti L."/>
            <person name="Westerberg I."/>
            <person name="Brannstrom I.O."/>
            <person name="Guillou S."/>
            <person name="Cros-Aarteil S."/>
            <person name="Calhoun S."/>
            <person name="Haridas S."/>
            <person name="Kuo A."/>
            <person name="Mondo S."/>
            <person name="Pangilinan J."/>
            <person name="Riley R."/>
            <person name="Labutti K."/>
            <person name="Andreopoulos B."/>
            <person name="Lipzen A."/>
            <person name="Chen C."/>
            <person name="Yanf M."/>
            <person name="Daum C."/>
            <person name="Ng V."/>
            <person name="Clum A."/>
            <person name="Steindorff A."/>
            <person name="Ohm R."/>
            <person name="Martin F."/>
            <person name="Silar P."/>
            <person name="Natvig D."/>
            <person name="Lalanne C."/>
            <person name="Gautier V."/>
            <person name="Ament-Velasquez S.L."/>
            <person name="Kruys A."/>
            <person name="Hutchinson M.I."/>
            <person name="Powell A.J."/>
            <person name="Barry K."/>
            <person name="Miller A.N."/>
            <person name="Grigoriev I.V."/>
            <person name="Debuchy R."/>
            <person name="Gladieux P."/>
            <person name="Thoren M.H."/>
            <person name="Johannesson H."/>
        </authorList>
    </citation>
    <scope>NUCLEOTIDE SEQUENCE</scope>
    <source>
        <strain evidence="3">SMH2532-1</strain>
    </source>
</reference>